<feature type="chain" id="PRO_5003682972" description="Putative beta-lactamase-inhibitor-like PepSY-like domain-containing protein" evidence="1">
    <location>
        <begin position="20"/>
        <end position="279"/>
    </location>
</feature>
<dbReference type="SUPFAM" id="SSF160574">
    <property type="entry name" value="BT0923-like"/>
    <property type="match status" value="2"/>
</dbReference>
<feature type="domain" description="Putative beta-lactamase-inhibitor-like PepSY-like" evidence="2">
    <location>
        <begin position="160"/>
        <end position="215"/>
    </location>
</feature>
<dbReference type="Gene3D" id="3.40.1420.30">
    <property type="match status" value="2"/>
</dbReference>
<organism evidence="3 4">
    <name type="scientific">Aequorivita sublithincola (strain DSM 14238 / LMG 21431 / ACAM 643 / 9-3)</name>
    <dbReference type="NCBI Taxonomy" id="746697"/>
    <lineage>
        <taxon>Bacteria</taxon>
        <taxon>Pseudomonadati</taxon>
        <taxon>Bacteroidota</taxon>
        <taxon>Flavobacteriia</taxon>
        <taxon>Flavobacteriales</taxon>
        <taxon>Flavobacteriaceae</taxon>
        <taxon>Aequorivita</taxon>
    </lineage>
</organism>
<evidence type="ECO:0000313" key="4">
    <source>
        <dbReference type="Proteomes" id="UP000006049"/>
    </source>
</evidence>
<dbReference type="KEGG" id="asl:Aeqsu_1968"/>
<gene>
    <name evidence="3" type="ordered locus">Aeqsu_1968</name>
</gene>
<name>I3YWS3_AEQSU</name>
<feature type="signal peptide" evidence="1">
    <location>
        <begin position="1"/>
        <end position="19"/>
    </location>
</feature>
<dbReference type="RefSeq" id="WP_014782694.1">
    <property type="nucleotide sequence ID" value="NC_018013.1"/>
</dbReference>
<evidence type="ECO:0000313" key="3">
    <source>
        <dbReference type="EMBL" id="AFL81441.1"/>
    </source>
</evidence>
<evidence type="ECO:0000256" key="1">
    <source>
        <dbReference type="SAM" id="SignalP"/>
    </source>
</evidence>
<keyword evidence="4" id="KW-1185">Reference proteome</keyword>
<dbReference type="OrthoDB" id="710080at2"/>
<protein>
    <recommendedName>
        <fullName evidence="2">Putative beta-lactamase-inhibitor-like PepSY-like domain-containing protein</fullName>
    </recommendedName>
</protein>
<dbReference type="AlphaFoldDB" id="I3YWS3"/>
<evidence type="ECO:0000259" key="2">
    <source>
        <dbReference type="Pfam" id="PF11396"/>
    </source>
</evidence>
<dbReference type="EMBL" id="CP003280">
    <property type="protein sequence ID" value="AFL81441.1"/>
    <property type="molecule type" value="Genomic_DNA"/>
</dbReference>
<dbReference type="eggNOG" id="COG3212">
    <property type="taxonomic scope" value="Bacteria"/>
</dbReference>
<dbReference type="InterPro" id="IPR021533">
    <property type="entry name" value="PepSY-like"/>
</dbReference>
<dbReference type="Pfam" id="PF11396">
    <property type="entry name" value="PepSY_like"/>
    <property type="match status" value="3"/>
</dbReference>
<dbReference type="PROSITE" id="PS51257">
    <property type="entry name" value="PROKAR_LIPOPROTEIN"/>
    <property type="match status" value="1"/>
</dbReference>
<dbReference type="STRING" id="746697.Aeqsu_1968"/>
<feature type="domain" description="Putative beta-lactamase-inhibitor-like PepSY-like" evidence="2">
    <location>
        <begin position="220"/>
        <end position="274"/>
    </location>
</feature>
<keyword evidence="1" id="KW-0732">Signal</keyword>
<feature type="domain" description="Putative beta-lactamase-inhibitor-like PepSY-like" evidence="2">
    <location>
        <begin position="65"/>
        <end position="144"/>
    </location>
</feature>
<accession>I3YWS3</accession>
<dbReference type="Proteomes" id="UP000006049">
    <property type="component" value="Chromosome"/>
</dbReference>
<dbReference type="HOGENOM" id="CLU_996174_0_0_10"/>
<sequence>MKNLALVLCVLSLTFASCSKDDDNDTTVNLSEAEIPAEIKNYVSTNFASNTIDRVVKETDNKEISYDVFLSERIILEFNNNFEITDIDDDSQLPNSVIPQPILDYVAQNYPNNFITDWELETNYQEVELNNDLELEFTLDGVFIRVDTDNDDDDETEVILTEGEIPTEIKTYITTHFGGNSILRAIKETENNVISYELFLTGNFELTFNQAFAIIEIDGEYQLPDSVIPQSILDYVAQNYPNNYITDWEFEDEFQQVELNNDTELEFTLDGVFIRVDND</sequence>
<reference evidence="3 4" key="1">
    <citation type="submission" date="2012-06" db="EMBL/GenBank/DDBJ databases">
        <title>The complete genome of Aequorivita sublithincola DSM 14238.</title>
        <authorList>
            <consortium name="US DOE Joint Genome Institute (JGI-PGF)"/>
            <person name="Lucas S."/>
            <person name="Copeland A."/>
            <person name="Lapidus A."/>
            <person name="Goodwin L."/>
            <person name="Pitluck S."/>
            <person name="Peters L."/>
            <person name="Munk A.C.C."/>
            <person name="Kyrpides N."/>
            <person name="Mavromatis K."/>
            <person name="Pagani I."/>
            <person name="Ivanova N."/>
            <person name="Ovchinnikova G."/>
            <person name="Zeytun A."/>
            <person name="Detter J.C."/>
            <person name="Han C."/>
            <person name="Land M."/>
            <person name="Hauser L."/>
            <person name="Markowitz V."/>
            <person name="Cheng J.-F."/>
            <person name="Hugenholtz P."/>
            <person name="Woyke T."/>
            <person name="Wu D."/>
            <person name="Tindall B."/>
            <person name="Faehnrich R."/>
            <person name="Brambilla E."/>
            <person name="Klenk H.-P."/>
            <person name="Eisen J.A."/>
        </authorList>
    </citation>
    <scope>NUCLEOTIDE SEQUENCE [LARGE SCALE GENOMIC DNA]</scope>
    <source>
        <strain evidence="4">DSM 14238 / LMG 21431 / ACAM 643 / 9-3</strain>
    </source>
</reference>
<proteinExistence type="predicted"/>